<accession>A0A1H5Y6H8</accession>
<dbReference type="Proteomes" id="UP000236753">
    <property type="component" value="Unassembled WGS sequence"/>
</dbReference>
<evidence type="ECO:0008006" key="3">
    <source>
        <dbReference type="Google" id="ProtNLM"/>
    </source>
</evidence>
<gene>
    <name evidence="1" type="ORF">SAMN05216334_13915</name>
</gene>
<sequence length="155" mass="16809">MFRFLLFTIVFLSSCTTTPQPIPAELQYITPAEQEGSLATLIGIKQKGVLPDDERAAYVLAVDGKRVMSGQRGWNTALPIQPGQRNVTVAFQGGSFHTQVDLQMQAVAGGNYQIQFSTDVQLFGANTYCDLWIIDIATQKPASGIGCGNLVNPNE</sequence>
<dbReference type="EMBL" id="FNUX01000039">
    <property type="protein sequence ID" value="SEG19287.1"/>
    <property type="molecule type" value="Genomic_DNA"/>
</dbReference>
<reference evidence="1 2" key="1">
    <citation type="submission" date="2016-10" db="EMBL/GenBank/DDBJ databases">
        <authorList>
            <person name="de Groot N.N."/>
        </authorList>
    </citation>
    <scope>NUCLEOTIDE SEQUENCE [LARGE SCALE GENOMIC DNA]</scope>
    <source>
        <strain evidence="1 2">Nm13</strain>
    </source>
</reference>
<proteinExistence type="predicted"/>
<dbReference type="AlphaFoldDB" id="A0A1H5Y6H8"/>
<evidence type="ECO:0000313" key="2">
    <source>
        <dbReference type="Proteomes" id="UP000236753"/>
    </source>
</evidence>
<protein>
    <recommendedName>
        <fullName evidence="3">DUF2846 domain-containing protein</fullName>
    </recommendedName>
</protein>
<evidence type="ECO:0000313" key="1">
    <source>
        <dbReference type="EMBL" id="SEG19287.1"/>
    </source>
</evidence>
<dbReference type="PROSITE" id="PS51257">
    <property type="entry name" value="PROKAR_LIPOPROTEIN"/>
    <property type="match status" value="1"/>
</dbReference>
<name>A0A1H5Y6H8_9PROT</name>
<organism evidence="1 2">
    <name type="scientific">Nitrosomonas ureae</name>
    <dbReference type="NCBI Taxonomy" id="44577"/>
    <lineage>
        <taxon>Bacteria</taxon>
        <taxon>Pseudomonadati</taxon>
        <taxon>Pseudomonadota</taxon>
        <taxon>Betaproteobacteria</taxon>
        <taxon>Nitrosomonadales</taxon>
        <taxon>Nitrosomonadaceae</taxon>
        <taxon>Nitrosomonas</taxon>
    </lineage>
</organism>